<dbReference type="PROSITE" id="PS00723">
    <property type="entry name" value="POLYPRENYL_SYNTHASE_1"/>
    <property type="match status" value="1"/>
</dbReference>
<evidence type="ECO:0000256" key="5">
    <source>
        <dbReference type="ARBA" id="ARBA00022842"/>
    </source>
</evidence>
<comment type="cofactor">
    <cofactor evidence="1">
        <name>Mg(2+)</name>
        <dbReference type="ChEBI" id="CHEBI:18420"/>
    </cofactor>
</comment>
<name>A0A2K9NR20_BACTC</name>
<dbReference type="InterPro" id="IPR008949">
    <property type="entry name" value="Isoprenoid_synthase_dom_sf"/>
</dbReference>
<dbReference type="GO" id="GO:0046872">
    <property type="term" value="F:metal ion binding"/>
    <property type="evidence" value="ECO:0007669"/>
    <property type="project" value="UniProtKB-KW"/>
</dbReference>
<dbReference type="PANTHER" id="PTHR43281:SF1">
    <property type="entry name" value="FARNESYL DIPHOSPHATE SYNTHASE"/>
    <property type="match status" value="1"/>
</dbReference>
<evidence type="ECO:0000313" key="8">
    <source>
        <dbReference type="EMBL" id="AUN97957.1"/>
    </source>
</evidence>
<dbReference type="Gene3D" id="1.10.600.10">
    <property type="entry name" value="Farnesyl Diphosphate Synthase"/>
    <property type="match status" value="1"/>
</dbReference>
<organism evidence="8 9">
    <name type="scientific">Bacteriovorax stolpii</name>
    <name type="common">Bdellovibrio stolpii</name>
    <dbReference type="NCBI Taxonomy" id="960"/>
    <lineage>
        <taxon>Bacteria</taxon>
        <taxon>Pseudomonadati</taxon>
        <taxon>Bdellovibrionota</taxon>
        <taxon>Bacteriovoracia</taxon>
        <taxon>Bacteriovoracales</taxon>
        <taxon>Bacteriovoracaceae</taxon>
        <taxon>Bacteriovorax</taxon>
    </lineage>
</organism>
<dbReference type="AlphaFoldDB" id="A0A2K9NR20"/>
<dbReference type="EMBL" id="CP025704">
    <property type="protein sequence ID" value="AUN97957.1"/>
    <property type="molecule type" value="Genomic_DNA"/>
</dbReference>
<evidence type="ECO:0000256" key="7">
    <source>
        <dbReference type="RuleBase" id="RU004466"/>
    </source>
</evidence>
<evidence type="ECO:0000256" key="2">
    <source>
        <dbReference type="ARBA" id="ARBA00006706"/>
    </source>
</evidence>
<dbReference type="SFLD" id="SFLDS00005">
    <property type="entry name" value="Isoprenoid_Synthase_Type_I"/>
    <property type="match status" value="1"/>
</dbReference>
<evidence type="ECO:0000256" key="3">
    <source>
        <dbReference type="ARBA" id="ARBA00022679"/>
    </source>
</evidence>
<reference evidence="8 9" key="1">
    <citation type="submission" date="2018-01" db="EMBL/GenBank/DDBJ databases">
        <title>Complete genome sequence of Bacteriovorax stolpii DSM12778.</title>
        <authorList>
            <person name="Tang B."/>
            <person name="Chang J."/>
        </authorList>
    </citation>
    <scope>NUCLEOTIDE SEQUENCE [LARGE SCALE GENOMIC DNA]</scope>
    <source>
        <strain evidence="8 9">DSM 12778</strain>
    </source>
</reference>
<dbReference type="InterPro" id="IPR033749">
    <property type="entry name" value="Polyprenyl_synt_CS"/>
</dbReference>
<dbReference type="InterPro" id="IPR000092">
    <property type="entry name" value="Polyprenyl_synt"/>
</dbReference>
<dbReference type="PANTHER" id="PTHR43281">
    <property type="entry name" value="FARNESYL DIPHOSPHATE SYNTHASE"/>
    <property type="match status" value="1"/>
</dbReference>
<sequence>MQTQQLEKMLAHHLAGNLPHHAIKDVYEYAVLPGGKLFRPHLVWSVFSDLNPEAFLASKENLNSNHAKLSSGVEFHHTYTLLHDDLPAMDNDLTRRGKPCTHIAYGEWQALLAGDGLLNISYQLLSKINHPRSQDLFRFFSWALGPKGLIHGQVLDLSHEMTKSFANTLRTHELKTARLIQVAILGSALISLLKKDAKKEKALWRYSRLLGVNFQLIDDLSELAESELSQHELDVNPWLRFGEDCLLETSRGLSEFARLSGELKLNNTDKIVADYYAKMLSIIEPNLKTINGHLKGRLDLAPVILMMKTFGNV</sequence>
<dbReference type="Proteomes" id="UP000235584">
    <property type="component" value="Chromosome"/>
</dbReference>
<dbReference type="KEGG" id="bsto:C0V70_07520"/>
<evidence type="ECO:0000313" key="9">
    <source>
        <dbReference type="Proteomes" id="UP000235584"/>
    </source>
</evidence>
<keyword evidence="6" id="KW-0414">Isoprene biosynthesis</keyword>
<dbReference type="GO" id="GO:0004659">
    <property type="term" value="F:prenyltransferase activity"/>
    <property type="evidence" value="ECO:0007669"/>
    <property type="project" value="InterPro"/>
</dbReference>
<dbReference type="GO" id="GO:0008299">
    <property type="term" value="P:isoprenoid biosynthetic process"/>
    <property type="evidence" value="ECO:0007669"/>
    <property type="project" value="UniProtKB-KW"/>
</dbReference>
<keyword evidence="3 7" id="KW-0808">Transferase</keyword>
<evidence type="ECO:0000256" key="4">
    <source>
        <dbReference type="ARBA" id="ARBA00022723"/>
    </source>
</evidence>
<keyword evidence="5" id="KW-0460">Magnesium</keyword>
<evidence type="ECO:0000256" key="1">
    <source>
        <dbReference type="ARBA" id="ARBA00001946"/>
    </source>
</evidence>
<proteinExistence type="inferred from homology"/>
<comment type="similarity">
    <text evidence="2 7">Belongs to the FPP/GGPP synthase family.</text>
</comment>
<keyword evidence="9" id="KW-1185">Reference proteome</keyword>
<dbReference type="RefSeq" id="WP_102243250.1">
    <property type="nucleotide sequence ID" value="NZ_CP025704.1"/>
</dbReference>
<keyword evidence="4" id="KW-0479">Metal-binding</keyword>
<dbReference type="SUPFAM" id="SSF48576">
    <property type="entry name" value="Terpenoid synthases"/>
    <property type="match status" value="1"/>
</dbReference>
<accession>A0A2K9NR20</accession>
<gene>
    <name evidence="8" type="ORF">C0V70_07520</name>
</gene>
<protein>
    <submittedName>
        <fullName evidence="8">Uncharacterized protein</fullName>
    </submittedName>
</protein>
<evidence type="ECO:0000256" key="6">
    <source>
        <dbReference type="ARBA" id="ARBA00023229"/>
    </source>
</evidence>
<dbReference type="Pfam" id="PF00348">
    <property type="entry name" value="polyprenyl_synt"/>
    <property type="match status" value="1"/>
</dbReference>